<protein>
    <recommendedName>
        <fullName evidence="4">Biogenesis of lysosome-related organelles complex 1 subunit KXD1</fullName>
    </recommendedName>
    <alternativeName>
        <fullName evidence="7">KxDL homolog</fullName>
    </alternativeName>
</protein>
<evidence type="ECO:0000313" key="11">
    <source>
        <dbReference type="Proteomes" id="UP000449547"/>
    </source>
</evidence>
<organism evidence="10 11">
    <name type="scientific">Diutina rugosa</name>
    <name type="common">Yeast</name>
    <name type="synonym">Candida rugosa</name>
    <dbReference type="NCBI Taxonomy" id="5481"/>
    <lineage>
        <taxon>Eukaryota</taxon>
        <taxon>Fungi</taxon>
        <taxon>Dikarya</taxon>
        <taxon>Ascomycota</taxon>
        <taxon>Saccharomycotina</taxon>
        <taxon>Pichiomycetes</taxon>
        <taxon>Debaryomycetaceae</taxon>
        <taxon>Diutina</taxon>
    </lineage>
</organism>
<keyword evidence="5" id="KW-0813">Transport</keyword>
<dbReference type="GeneID" id="54780765"/>
<dbReference type="AlphaFoldDB" id="A0A642UXS3"/>
<name>A0A642UXS3_DIURU</name>
<comment type="similarity">
    <text evidence="3">Belongs to the KXD1 family.</text>
</comment>
<evidence type="ECO:0000256" key="6">
    <source>
        <dbReference type="ARBA" id="ARBA00022753"/>
    </source>
</evidence>
<dbReference type="Proteomes" id="UP000449547">
    <property type="component" value="Unassembled WGS sequence"/>
</dbReference>
<evidence type="ECO:0000256" key="4">
    <source>
        <dbReference type="ARBA" id="ARBA00016207"/>
    </source>
</evidence>
<dbReference type="GO" id="GO:0007032">
    <property type="term" value="P:endosome organization"/>
    <property type="evidence" value="ECO:0007669"/>
    <property type="project" value="TreeGrafter"/>
</dbReference>
<dbReference type="GO" id="GO:0005768">
    <property type="term" value="C:endosome"/>
    <property type="evidence" value="ECO:0007669"/>
    <property type="project" value="UniProtKB-SubCell"/>
</dbReference>
<evidence type="ECO:0000256" key="2">
    <source>
        <dbReference type="ARBA" id="ARBA00004177"/>
    </source>
</evidence>
<reference evidence="10 11" key="1">
    <citation type="submission" date="2019-07" db="EMBL/GenBank/DDBJ databases">
        <title>Genome assembly of two rare yeast pathogens: Diutina rugosa and Trichomonascus ciferrii.</title>
        <authorList>
            <person name="Mixao V."/>
            <person name="Saus E."/>
            <person name="Hansen A."/>
            <person name="Lass-Flor C."/>
            <person name="Gabaldon T."/>
        </authorList>
    </citation>
    <scope>NUCLEOTIDE SEQUENCE [LARGE SCALE GENOMIC DNA]</scope>
    <source>
        <strain evidence="10 11">CBS 613</strain>
    </source>
</reference>
<sequence>MASTSSEQDLNPVISGSLDSDSSYIDSDDDNDIDFCTSARFVSNLTDHARSLSESINDVLDSVELDKVMAIQAQLSGRLNNQNQELYVKKMELISRINCLKDLHDAHFKAQPGNTTSRVKKLLNDIGSLEIMVNELIHGHKSIFGLHVKGKMGVAEKFPIEYNKARDKVLERQLND</sequence>
<proteinExistence type="inferred from homology"/>
<dbReference type="Pfam" id="PF10241">
    <property type="entry name" value="KxDL"/>
    <property type="match status" value="1"/>
</dbReference>
<comment type="function">
    <text evidence="1">Component of the biogenesis of lysosome-related organelles complex-1 (BLOC-1) involved in endosomal cargo sorting.</text>
</comment>
<dbReference type="PANTHER" id="PTHR37787:SF1">
    <property type="entry name" value="BIOGENESIS OF LYSOSOME-RELATED ORGANELLES COMPLEX 1 SUBUNIT KXD1"/>
    <property type="match status" value="1"/>
</dbReference>
<dbReference type="OMA" id="RITKLMH"/>
<feature type="region of interest" description="Disordered" evidence="8">
    <location>
        <begin position="1"/>
        <end position="22"/>
    </location>
</feature>
<comment type="subcellular location">
    <subcellularLocation>
        <location evidence="2">Endosome</location>
    </subcellularLocation>
</comment>
<dbReference type="EMBL" id="SWFT01000065">
    <property type="protein sequence ID" value="KAA8903892.1"/>
    <property type="molecule type" value="Genomic_DNA"/>
</dbReference>
<evidence type="ECO:0000256" key="1">
    <source>
        <dbReference type="ARBA" id="ARBA00002069"/>
    </source>
</evidence>
<dbReference type="InterPro" id="IPR051390">
    <property type="entry name" value="BLOC-1_subunit_KXD1"/>
</dbReference>
<evidence type="ECO:0000256" key="7">
    <source>
        <dbReference type="ARBA" id="ARBA00029808"/>
    </source>
</evidence>
<evidence type="ECO:0000256" key="8">
    <source>
        <dbReference type="SAM" id="MobiDB-lite"/>
    </source>
</evidence>
<feature type="domain" description="KxDL" evidence="9">
    <location>
        <begin position="56"/>
        <end position="97"/>
    </location>
</feature>
<dbReference type="VEuPathDB" id="FungiDB:DIURU_002114"/>
<dbReference type="OrthoDB" id="4089816at2759"/>
<evidence type="ECO:0000313" key="10">
    <source>
        <dbReference type="EMBL" id="KAA8903892.1"/>
    </source>
</evidence>
<dbReference type="PANTHER" id="PTHR37787">
    <property type="entry name" value="BIOGENESIS OF LYSOSOME-RELATED ORGANELLES COMPLEX 1 SUBUNIT KXD1"/>
    <property type="match status" value="1"/>
</dbReference>
<gene>
    <name evidence="10" type="ORF">DIURU_002114</name>
</gene>
<keyword evidence="6" id="KW-0967">Endosome</keyword>
<accession>A0A642UXS3</accession>
<evidence type="ECO:0000256" key="3">
    <source>
        <dbReference type="ARBA" id="ARBA00005913"/>
    </source>
</evidence>
<keyword evidence="11" id="KW-1185">Reference proteome</keyword>
<dbReference type="GO" id="GO:0031083">
    <property type="term" value="C:BLOC-1 complex"/>
    <property type="evidence" value="ECO:0007669"/>
    <property type="project" value="TreeGrafter"/>
</dbReference>
<dbReference type="RefSeq" id="XP_034013037.1">
    <property type="nucleotide sequence ID" value="XM_034154731.1"/>
</dbReference>
<dbReference type="InterPro" id="IPR019371">
    <property type="entry name" value="KxDL_dom"/>
</dbReference>
<comment type="caution">
    <text evidence="10">The sequence shown here is derived from an EMBL/GenBank/DDBJ whole genome shotgun (WGS) entry which is preliminary data.</text>
</comment>
<evidence type="ECO:0000256" key="5">
    <source>
        <dbReference type="ARBA" id="ARBA00022448"/>
    </source>
</evidence>
<evidence type="ECO:0000259" key="9">
    <source>
        <dbReference type="Pfam" id="PF10241"/>
    </source>
</evidence>
<dbReference type="GO" id="GO:0032880">
    <property type="term" value="P:regulation of protein localization"/>
    <property type="evidence" value="ECO:0007669"/>
    <property type="project" value="TreeGrafter"/>
</dbReference>